<dbReference type="SUPFAM" id="SSF55681">
    <property type="entry name" value="Class II aaRS and biotin synthetases"/>
    <property type="match status" value="1"/>
</dbReference>
<dbReference type="Pfam" id="PF03129">
    <property type="entry name" value="HGTP_anticodon"/>
    <property type="match status" value="1"/>
</dbReference>
<keyword evidence="8" id="KW-0648">Protein biosynthesis</keyword>
<dbReference type="FunFam" id="3.40.50.800:FF:000002">
    <property type="entry name" value="Glycine--tRNA ligase"/>
    <property type="match status" value="1"/>
</dbReference>
<keyword evidence="9" id="KW-0030">Aminoacyl-tRNA synthetase</keyword>
<dbReference type="PRINTS" id="PR01043">
    <property type="entry name" value="TRNASYNTHGLY"/>
</dbReference>
<dbReference type="NCBIfam" id="TIGR00389">
    <property type="entry name" value="glyS_dimeric"/>
    <property type="match status" value="1"/>
</dbReference>
<evidence type="ECO:0000256" key="6">
    <source>
        <dbReference type="ARBA" id="ARBA00022741"/>
    </source>
</evidence>
<dbReference type="GO" id="GO:0005524">
    <property type="term" value="F:ATP binding"/>
    <property type="evidence" value="ECO:0007669"/>
    <property type="project" value="UniProtKB-KW"/>
</dbReference>
<evidence type="ECO:0000256" key="7">
    <source>
        <dbReference type="ARBA" id="ARBA00022840"/>
    </source>
</evidence>
<dbReference type="InterPro" id="IPR036621">
    <property type="entry name" value="Anticodon-bd_dom_sf"/>
</dbReference>
<evidence type="ECO:0000256" key="1">
    <source>
        <dbReference type="ARBA" id="ARBA00004496"/>
    </source>
</evidence>
<evidence type="ECO:0000256" key="5">
    <source>
        <dbReference type="ARBA" id="ARBA00022598"/>
    </source>
</evidence>
<comment type="subcellular location">
    <subcellularLocation>
        <location evidence="1">Cytoplasm</location>
    </subcellularLocation>
</comment>
<dbReference type="Proteomes" id="UP001283212">
    <property type="component" value="Unassembled WGS sequence"/>
</dbReference>
<sequence>MADMEDTYERVTELARRRGFVWPSSEIYGSVAGFIDYGPLGAMMKRRIENVWRKFYVVQEGYYEIECPTVGIEPIYVASGHVGGFSDKMFQCPHCLEFLRADHVAESFGIPHAGTMSKQDLHDVLVDKECPACGKVLGPVDVFDFNLMFTTSIGPGGQRKGYLRPETAQGMFVDFPRLLRFYRDHLPFGAVQIGKSYRNEISPRQGMIRLREFTQAEAEIFVHPEEKDHPFFSRYADYAMPLCGIAQQETDAPAITKTMRQAVDEGIIANEYVAYYVAMTHDILCTIGFNPDKIRFRQHMPDERAHYATDCWDAEALSDRFGWVEIVGIADRTNYDLKAHSKVSGEKMTIFVQYPEAKKVHHKAIVPNYGKMGPMFRNKAKAIAELMPTAVPQPDGLHLVVDGEEIIVPPEMYTVKDEMVDVFGEDVMPHVIEPSYGIDRMSYMVLEHAYAEDVADGETRTVMRFKSCVAPVQAAVLPLMARDGLDEIARKLVDALQNEGVQTEYDDAGAIGRRYRRQDEIGTPVCITIDYDTKEDASATVRDRDSMKQVRLPLAEIPAVVYQLMNGKKTFDQLR</sequence>
<dbReference type="CDD" id="cd00774">
    <property type="entry name" value="GlyRS-like_core"/>
    <property type="match status" value="1"/>
</dbReference>
<dbReference type="PANTHER" id="PTHR10745:SF0">
    <property type="entry name" value="GLYCINE--TRNA LIGASE"/>
    <property type="match status" value="1"/>
</dbReference>
<dbReference type="PANTHER" id="PTHR10745">
    <property type="entry name" value="GLYCYL-TRNA SYNTHETASE/DNA POLYMERASE SUBUNIT GAMMA-2"/>
    <property type="match status" value="1"/>
</dbReference>
<dbReference type="Gene3D" id="3.30.930.10">
    <property type="entry name" value="Bira Bifunctional Protein, Domain 2"/>
    <property type="match status" value="2"/>
</dbReference>
<dbReference type="CDD" id="cd00858">
    <property type="entry name" value="GlyRS_anticodon"/>
    <property type="match status" value="1"/>
</dbReference>
<evidence type="ECO:0000313" key="12">
    <source>
        <dbReference type="EMBL" id="MDV0443589.1"/>
    </source>
</evidence>
<keyword evidence="4" id="KW-0963">Cytoplasm</keyword>
<dbReference type="PROSITE" id="PS50862">
    <property type="entry name" value="AA_TRNA_LIGASE_II"/>
    <property type="match status" value="1"/>
</dbReference>
<dbReference type="InterPro" id="IPR045864">
    <property type="entry name" value="aa-tRNA-synth_II/BPL/LPL"/>
</dbReference>
<gene>
    <name evidence="12" type="primary">glyQS</name>
    <name evidence="12" type="ORF">McpCs1_09670</name>
</gene>
<dbReference type="Pfam" id="PF00587">
    <property type="entry name" value="tRNA-synt_2b"/>
    <property type="match status" value="1"/>
</dbReference>
<dbReference type="EC" id="6.1.1.14" evidence="3"/>
<dbReference type="InterPro" id="IPR027031">
    <property type="entry name" value="Gly-tRNA_synthase/POLG2"/>
</dbReference>
<accession>A0AAE4MFT1</accession>
<feature type="domain" description="Aminoacyl-transfer RNA synthetases class-II family profile" evidence="11">
    <location>
        <begin position="6"/>
        <end position="478"/>
    </location>
</feature>
<comment type="similarity">
    <text evidence="2">Belongs to the class-II aminoacyl-tRNA synthetase family.</text>
</comment>
<dbReference type="Gene3D" id="3.40.50.800">
    <property type="entry name" value="Anticodon-binding domain"/>
    <property type="match status" value="1"/>
</dbReference>
<evidence type="ECO:0000256" key="8">
    <source>
        <dbReference type="ARBA" id="ARBA00022917"/>
    </source>
</evidence>
<keyword evidence="13" id="KW-1185">Reference proteome</keyword>
<dbReference type="AlphaFoldDB" id="A0AAE4MFT1"/>
<evidence type="ECO:0000256" key="10">
    <source>
        <dbReference type="ARBA" id="ARBA00030057"/>
    </source>
</evidence>
<protein>
    <recommendedName>
        <fullName evidence="3">glycine--tRNA ligase</fullName>
        <ecNumber evidence="3">6.1.1.14</ecNumber>
    </recommendedName>
    <alternativeName>
        <fullName evidence="10">Diadenosine tetraphosphate synthetase</fullName>
    </alternativeName>
</protein>
<reference evidence="12 13" key="1">
    <citation type="submission" date="2023-06" db="EMBL/GenBank/DDBJ databases">
        <title>Genome sequence of Methancorpusculaceae sp. Cs1.</title>
        <authorList>
            <person name="Protasov E."/>
            <person name="Platt K."/>
            <person name="Poehlein A."/>
            <person name="Daniel R."/>
            <person name="Brune A."/>
        </authorList>
    </citation>
    <scope>NUCLEOTIDE SEQUENCE [LARGE SCALE GENOMIC DNA]</scope>
    <source>
        <strain evidence="12 13">Cs1</strain>
    </source>
</reference>
<comment type="caution">
    <text evidence="12">The sequence shown here is derived from an EMBL/GenBank/DDBJ whole genome shotgun (WGS) entry which is preliminary data.</text>
</comment>
<dbReference type="InterPro" id="IPR002315">
    <property type="entry name" value="tRNA-synt_gly"/>
</dbReference>
<evidence type="ECO:0000259" key="11">
    <source>
        <dbReference type="PROSITE" id="PS50862"/>
    </source>
</evidence>
<keyword evidence="5 12" id="KW-0436">Ligase</keyword>
<evidence type="ECO:0000313" key="13">
    <source>
        <dbReference type="Proteomes" id="UP001283212"/>
    </source>
</evidence>
<dbReference type="GO" id="GO:0006426">
    <property type="term" value="P:glycyl-tRNA aminoacylation"/>
    <property type="evidence" value="ECO:0007669"/>
    <property type="project" value="InterPro"/>
</dbReference>
<dbReference type="GO" id="GO:0004820">
    <property type="term" value="F:glycine-tRNA ligase activity"/>
    <property type="evidence" value="ECO:0007669"/>
    <property type="project" value="UniProtKB-EC"/>
</dbReference>
<dbReference type="NCBIfam" id="NF003211">
    <property type="entry name" value="PRK04173.1"/>
    <property type="match status" value="1"/>
</dbReference>
<evidence type="ECO:0000256" key="4">
    <source>
        <dbReference type="ARBA" id="ARBA00022490"/>
    </source>
</evidence>
<proteinExistence type="inferred from homology"/>
<evidence type="ECO:0000256" key="3">
    <source>
        <dbReference type="ARBA" id="ARBA00012829"/>
    </source>
</evidence>
<name>A0AAE4MFT1_9EURY</name>
<dbReference type="GO" id="GO:0005737">
    <property type="term" value="C:cytoplasm"/>
    <property type="evidence" value="ECO:0007669"/>
    <property type="project" value="UniProtKB-SubCell"/>
</dbReference>
<dbReference type="InterPro" id="IPR004154">
    <property type="entry name" value="Anticodon-bd"/>
</dbReference>
<dbReference type="InterPro" id="IPR002314">
    <property type="entry name" value="aa-tRNA-synt_IIb"/>
</dbReference>
<evidence type="ECO:0000256" key="2">
    <source>
        <dbReference type="ARBA" id="ARBA00008226"/>
    </source>
</evidence>
<dbReference type="EMBL" id="JAWDKB010000003">
    <property type="protein sequence ID" value="MDV0443589.1"/>
    <property type="molecule type" value="Genomic_DNA"/>
</dbReference>
<evidence type="ECO:0000256" key="9">
    <source>
        <dbReference type="ARBA" id="ARBA00023146"/>
    </source>
</evidence>
<keyword evidence="7" id="KW-0067">ATP-binding</keyword>
<dbReference type="InterPro" id="IPR033731">
    <property type="entry name" value="GlyRS-like_core"/>
</dbReference>
<organism evidence="12 13">
    <name type="scientific">Methanorbis rubei</name>
    <dbReference type="NCBI Taxonomy" id="3028300"/>
    <lineage>
        <taxon>Archaea</taxon>
        <taxon>Methanobacteriati</taxon>
        <taxon>Methanobacteriota</taxon>
        <taxon>Stenosarchaea group</taxon>
        <taxon>Methanomicrobia</taxon>
        <taxon>Methanomicrobiales</taxon>
        <taxon>Methanocorpusculaceae</taxon>
        <taxon>Methanorbis</taxon>
    </lineage>
</organism>
<dbReference type="SUPFAM" id="SSF52954">
    <property type="entry name" value="Class II aaRS ABD-related"/>
    <property type="match status" value="1"/>
</dbReference>
<dbReference type="GO" id="GO:0044281">
    <property type="term" value="P:small molecule metabolic process"/>
    <property type="evidence" value="ECO:0007669"/>
    <property type="project" value="UniProtKB-ARBA"/>
</dbReference>
<keyword evidence="6" id="KW-0547">Nucleotide-binding</keyword>
<dbReference type="InterPro" id="IPR006195">
    <property type="entry name" value="aa-tRNA-synth_II"/>
</dbReference>